<dbReference type="PROSITE" id="PS00626">
    <property type="entry name" value="RCC1_2"/>
    <property type="match status" value="3"/>
</dbReference>
<feature type="repeat" description="RCC1" evidence="1">
    <location>
        <begin position="217"/>
        <end position="269"/>
    </location>
</feature>
<dbReference type="PROSITE" id="PS50012">
    <property type="entry name" value="RCC1_3"/>
    <property type="match status" value="3"/>
</dbReference>
<dbReference type="EMBL" id="WVUK01000056">
    <property type="protein sequence ID" value="KAF7493048.1"/>
    <property type="molecule type" value="Genomic_DNA"/>
</dbReference>
<dbReference type="InterPro" id="IPR052830">
    <property type="entry name" value="RCC1_domain-containing"/>
</dbReference>
<evidence type="ECO:0000313" key="2">
    <source>
        <dbReference type="EMBL" id="KAF7493048.1"/>
    </source>
</evidence>
<evidence type="ECO:0000313" key="4">
    <source>
        <dbReference type="Proteomes" id="UP000070412"/>
    </source>
</evidence>
<dbReference type="EnsemblMetazoa" id="SSS_591s_mrna">
    <property type="protein sequence ID" value="KAF7493048.1"/>
    <property type="gene ID" value="SSS_591"/>
</dbReference>
<organism evidence="2">
    <name type="scientific">Sarcoptes scabiei</name>
    <name type="common">Itch mite</name>
    <name type="synonym">Acarus scabiei</name>
    <dbReference type="NCBI Taxonomy" id="52283"/>
    <lineage>
        <taxon>Eukaryota</taxon>
        <taxon>Metazoa</taxon>
        <taxon>Ecdysozoa</taxon>
        <taxon>Arthropoda</taxon>
        <taxon>Chelicerata</taxon>
        <taxon>Arachnida</taxon>
        <taxon>Acari</taxon>
        <taxon>Acariformes</taxon>
        <taxon>Sarcoptiformes</taxon>
        <taxon>Astigmata</taxon>
        <taxon>Psoroptidia</taxon>
        <taxon>Sarcoptoidea</taxon>
        <taxon>Sarcoptidae</taxon>
        <taxon>Sarcoptinae</taxon>
        <taxon>Sarcoptes</taxon>
    </lineage>
</organism>
<evidence type="ECO:0000256" key="1">
    <source>
        <dbReference type="PROSITE-ProRule" id="PRU00235"/>
    </source>
</evidence>
<evidence type="ECO:0000313" key="3">
    <source>
        <dbReference type="EnsemblMetazoa" id="KAF7493048.1"/>
    </source>
</evidence>
<reference evidence="2" key="2">
    <citation type="submission" date="2020-01" db="EMBL/GenBank/DDBJ databases">
        <authorList>
            <person name="Korhonen P.K.K."/>
            <person name="Guangxu M.G."/>
            <person name="Wang T.W."/>
            <person name="Stroehlein A.J.S."/>
            <person name="Young N.D."/>
            <person name="Ang C.-S.A."/>
            <person name="Fernando D.W.F."/>
            <person name="Lu H.L."/>
            <person name="Taylor S.T."/>
            <person name="Ehtesham M.E.M."/>
            <person name="Najaraj S.H.N."/>
            <person name="Harsha G.H.G."/>
            <person name="Madugundu A.M."/>
            <person name="Renuse S.R."/>
            <person name="Holt D.H."/>
            <person name="Pandey A.P."/>
            <person name="Papenfuss A.P."/>
            <person name="Gasser R.B.G."/>
            <person name="Fischer K.F."/>
        </authorList>
    </citation>
    <scope>NUCLEOTIDE SEQUENCE</scope>
    <source>
        <strain evidence="2">SSS_KF_BRIS2020</strain>
    </source>
</reference>
<dbReference type="AlphaFoldDB" id="A0A834VGU6"/>
<dbReference type="PRINTS" id="PR00633">
    <property type="entry name" value="RCCNDNSATION"/>
</dbReference>
<feature type="repeat" description="RCC1" evidence="1">
    <location>
        <begin position="270"/>
        <end position="323"/>
    </location>
</feature>
<accession>A0A834VGU6</accession>
<dbReference type="Pfam" id="PF00415">
    <property type="entry name" value="RCC1"/>
    <property type="match status" value="3"/>
</dbReference>
<protein>
    <submittedName>
        <fullName evidence="2">RCC1 domain-containing protein 1</fullName>
    </submittedName>
</protein>
<dbReference type="InterPro" id="IPR000408">
    <property type="entry name" value="Reg_chr_condens"/>
</dbReference>
<dbReference type="PANTHER" id="PTHR46849:SF1">
    <property type="entry name" value="RCC1 DOMAIN-CONTAINING PROTEIN 1"/>
    <property type="match status" value="1"/>
</dbReference>
<name>A0A834VGU6_SARSC</name>
<sequence length="376" mass="41878">MLYYCGFDSFLQFRNLPDSGVYLHSLGDLVLDDHDAIINAYIGWCSLFLQTAKDQIIFLGYSKNKRHNSLTVCSKVPKYIINIECGSKETFLLTLDSIIYKWSGFNFEKTPPVPVTFQESENESHQIVNIGSFVIVAISKEVFLTDGEDSEHIDSIKPAIKVEQLSIGAVYSCILTDEKEAFLFDINELKLDKKITEQKIVQVSAGQEHLLLLTENGEVLSYGTGSRGQLGHGNIDDCLEKANVIEALNGVKCKAIAAGGWHSIALSEIGDVYVWGWNESGQLGFSREEIKTETTPKLLEVSEDDNFMAIGAGSRHSMAVSENGILFGWGWNKYGQLGMSPENVYFDSPNVIPFDYKVSNISCKFWSSLIETKNDS</sequence>
<keyword evidence="4" id="KW-1185">Reference proteome</keyword>
<feature type="repeat" description="RCC1" evidence="1">
    <location>
        <begin position="324"/>
        <end position="374"/>
    </location>
</feature>
<dbReference type="Gene3D" id="2.130.10.30">
    <property type="entry name" value="Regulator of chromosome condensation 1/beta-lactamase-inhibitor protein II"/>
    <property type="match status" value="1"/>
</dbReference>
<dbReference type="Proteomes" id="UP000070412">
    <property type="component" value="Unassembled WGS sequence"/>
</dbReference>
<dbReference type="InterPro" id="IPR009091">
    <property type="entry name" value="RCC1/BLIP-II"/>
</dbReference>
<reference evidence="4" key="1">
    <citation type="journal article" date="2020" name="PLoS Negl. Trop. Dis.">
        <title>High-quality nuclear genome for Sarcoptes scabiei-A critical resource for a neglected parasite.</title>
        <authorList>
            <person name="Korhonen P.K."/>
            <person name="Gasser R.B."/>
            <person name="Ma G."/>
            <person name="Wang T."/>
            <person name="Stroehlein A.J."/>
            <person name="Young N.D."/>
            <person name="Ang C.S."/>
            <person name="Fernando D.D."/>
            <person name="Lu H.C."/>
            <person name="Taylor S."/>
            <person name="Reynolds S.L."/>
            <person name="Mofiz E."/>
            <person name="Najaraj S.H."/>
            <person name="Gowda H."/>
            <person name="Madugundu A."/>
            <person name="Renuse S."/>
            <person name="Holt D."/>
            <person name="Pandey A."/>
            <person name="Papenfuss A.T."/>
            <person name="Fischer K."/>
        </authorList>
    </citation>
    <scope>NUCLEOTIDE SEQUENCE [LARGE SCALE GENOMIC DNA]</scope>
</reference>
<reference evidence="3" key="3">
    <citation type="submission" date="2022-06" db="UniProtKB">
        <authorList>
            <consortium name="EnsemblMetazoa"/>
        </authorList>
    </citation>
    <scope>IDENTIFICATION</scope>
</reference>
<dbReference type="PANTHER" id="PTHR46849">
    <property type="entry name" value="RCC1 DOMAIN-CONTAINING PROTEIN 1"/>
    <property type="match status" value="1"/>
</dbReference>
<gene>
    <name evidence="2" type="primary">SSS_591g</name>
    <name evidence="2" type="ORF">SSS_591</name>
</gene>
<dbReference type="OrthoDB" id="5370059at2759"/>
<dbReference type="SUPFAM" id="SSF50985">
    <property type="entry name" value="RCC1/BLIP-II"/>
    <property type="match status" value="1"/>
</dbReference>
<proteinExistence type="predicted"/>